<dbReference type="RefSeq" id="XP_018275272.1">
    <property type="nucleotide sequence ID" value="XM_018427035.1"/>
</dbReference>
<dbReference type="Proteomes" id="UP000053611">
    <property type="component" value="Unassembled WGS sequence"/>
</dbReference>
<gene>
    <name evidence="3" type="ORF">CC85DRAFT_331304</name>
</gene>
<keyword evidence="4" id="KW-1185">Reference proteome</keyword>
<dbReference type="AlphaFoldDB" id="A0A0J0XCJ5"/>
<keyword evidence="2" id="KW-0235">DNA replication</keyword>
<accession>A0A0J0XCJ5</accession>
<dbReference type="GO" id="GO:0031390">
    <property type="term" value="C:Ctf18 RFC-like complex"/>
    <property type="evidence" value="ECO:0007669"/>
    <property type="project" value="InterPro"/>
</dbReference>
<evidence type="ECO:0000313" key="4">
    <source>
        <dbReference type="Proteomes" id="UP000053611"/>
    </source>
</evidence>
<proteinExistence type="inferred from homology"/>
<name>A0A0J0XCJ5_9TREE</name>
<comment type="similarity">
    <text evidence="1">Belongs to the DCC1 family.</text>
</comment>
<dbReference type="InterPro" id="IPR019128">
    <property type="entry name" value="Dcc1"/>
</dbReference>
<dbReference type="STRING" id="879819.A0A0J0XCJ5"/>
<reference evidence="3 4" key="1">
    <citation type="submission" date="2015-03" db="EMBL/GenBank/DDBJ databases">
        <title>Genomics and transcriptomics of the oil-accumulating basidiomycete yeast T. oleaginosus allow insights into substrate utilization and the diverse evolutionary trajectories of mating systems in fungi.</title>
        <authorList>
            <consortium name="DOE Joint Genome Institute"/>
            <person name="Kourist R."/>
            <person name="Kracht O."/>
            <person name="Bracharz F."/>
            <person name="Lipzen A."/>
            <person name="Nolan M."/>
            <person name="Ohm R."/>
            <person name="Grigoriev I."/>
            <person name="Sun S."/>
            <person name="Heitman J."/>
            <person name="Bruck T."/>
            <person name="Nowrousian M."/>
        </authorList>
    </citation>
    <scope>NUCLEOTIDE SEQUENCE [LARGE SCALE GENOMIC DNA]</scope>
    <source>
        <strain evidence="3 4">IBC0246</strain>
    </source>
</reference>
<dbReference type="EMBL" id="KQ087283">
    <property type="protein sequence ID" value="KLT38781.1"/>
    <property type="molecule type" value="Genomic_DNA"/>
</dbReference>
<organism evidence="3 4">
    <name type="scientific">Cutaneotrichosporon oleaginosum</name>
    <dbReference type="NCBI Taxonomy" id="879819"/>
    <lineage>
        <taxon>Eukaryota</taxon>
        <taxon>Fungi</taxon>
        <taxon>Dikarya</taxon>
        <taxon>Basidiomycota</taxon>
        <taxon>Agaricomycotina</taxon>
        <taxon>Tremellomycetes</taxon>
        <taxon>Trichosporonales</taxon>
        <taxon>Trichosporonaceae</taxon>
        <taxon>Cutaneotrichosporon</taxon>
    </lineage>
</organism>
<sequence length="382" mass="41877">MVLPTKCVTVRFPTTVQDEMYQFLELPPDIFKAVEGGQSVSLTIKGRPSDDAVLCTQDKTYALRGVSISNSLLVLRPPASSSAQELHIRDIRHEVLECVPAAGRTERLHTLLRDSAWRGVGHPPWPDHQRAGEKRKRKGKRYTRAQLSSVVQASEGELSRALCDANIVEVGGYMLLLRPPELASLLSLLLALLTVHSDSDGVASSAPAEAIISALADEHDVPPDLSRGVMNLFGNVVGDDWTADVPAAVRELGRGLLTSQGTALSPLDSLLADWRIQAGAFEGHVAMDLLTGSYLLRDPPPAATAKGQLVEYFPVHTLSAHAPTRFADLFLARPRWRPDEMIPFMRGLYPEGDSKARDKLVAKYVRVVKGRDGAWWYPRRTG</sequence>
<evidence type="ECO:0000313" key="3">
    <source>
        <dbReference type="EMBL" id="KLT38781.1"/>
    </source>
</evidence>
<dbReference type="GO" id="GO:0000785">
    <property type="term" value="C:chromatin"/>
    <property type="evidence" value="ECO:0007669"/>
    <property type="project" value="TreeGrafter"/>
</dbReference>
<evidence type="ECO:0000256" key="1">
    <source>
        <dbReference type="ARBA" id="ARBA00007017"/>
    </source>
</evidence>
<dbReference type="PANTHER" id="PTHR13395:SF6">
    <property type="entry name" value="SISTER CHROMATID COHESION PROTEIN DCC1"/>
    <property type="match status" value="1"/>
</dbReference>
<dbReference type="GO" id="GO:0034088">
    <property type="term" value="P:maintenance of mitotic sister chromatid cohesion"/>
    <property type="evidence" value="ECO:0007669"/>
    <property type="project" value="TreeGrafter"/>
</dbReference>
<evidence type="ECO:0000256" key="2">
    <source>
        <dbReference type="ARBA" id="ARBA00022705"/>
    </source>
</evidence>
<dbReference type="PANTHER" id="PTHR13395">
    <property type="entry name" value="SISTER CHROMATID COHESION PROTEIN DCC1-RELATED"/>
    <property type="match status" value="1"/>
</dbReference>
<dbReference type="Pfam" id="PF09724">
    <property type="entry name" value="Dcc1"/>
    <property type="match status" value="1"/>
</dbReference>
<dbReference type="GeneID" id="28987638"/>
<dbReference type="GO" id="GO:0000775">
    <property type="term" value="C:chromosome, centromeric region"/>
    <property type="evidence" value="ECO:0007669"/>
    <property type="project" value="TreeGrafter"/>
</dbReference>
<protein>
    <recommendedName>
        <fullName evidence="5">Sister chromatid cohesion protein DCC1</fullName>
    </recommendedName>
</protein>
<dbReference type="GO" id="GO:0006260">
    <property type="term" value="P:DNA replication"/>
    <property type="evidence" value="ECO:0007669"/>
    <property type="project" value="UniProtKB-KW"/>
</dbReference>
<evidence type="ECO:0008006" key="5">
    <source>
        <dbReference type="Google" id="ProtNLM"/>
    </source>
</evidence>
<dbReference type="OrthoDB" id="276989at2759"/>